<comment type="caution">
    <text evidence="7">The sequence shown here is derived from an EMBL/GenBank/DDBJ whole genome shotgun (WGS) entry which is preliminary data.</text>
</comment>
<evidence type="ECO:0000256" key="3">
    <source>
        <dbReference type="ARBA" id="ARBA00022692"/>
    </source>
</evidence>
<feature type="transmembrane region" description="Helical" evidence="6">
    <location>
        <begin position="78"/>
        <end position="104"/>
    </location>
</feature>
<dbReference type="RefSeq" id="WP_334249983.1">
    <property type="nucleotide sequence ID" value="NZ_JBAKBE010000001.1"/>
</dbReference>
<keyword evidence="8" id="KW-1185">Reference proteome</keyword>
<feature type="transmembrane region" description="Helical" evidence="6">
    <location>
        <begin position="314"/>
        <end position="335"/>
    </location>
</feature>
<dbReference type="EMBL" id="JBAKBE010000001">
    <property type="protein sequence ID" value="MEH0095159.1"/>
    <property type="molecule type" value="Genomic_DNA"/>
</dbReference>
<gene>
    <name evidence="7" type="ORF">V6L76_02780</name>
</gene>
<accession>A0ABU7ZIV1</accession>
<dbReference type="InterPro" id="IPR002549">
    <property type="entry name" value="AI-2E-like"/>
</dbReference>
<evidence type="ECO:0000256" key="1">
    <source>
        <dbReference type="ARBA" id="ARBA00004141"/>
    </source>
</evidence>
<dbReference type="Proteomes" id="UP001380822">
    <property type="component" value="Unassembled WGS sequence"/>
</dbReference>
<feature type="transmembrane region" description="Helical" evidence="6">
    <location>
        <begin position="245"/>
        <end position="272"/>
    </location>
</feature>
<dbReference type="PANTHER" id="PTHR21716">
    <property type="entry name" value="TRANSMEMBRANE PROTEIN"/>
    <property type="match status" value="1"/>
</dbReference>
<protein>
    <submittedName>
        <fullName evidence="7">AI-2E family transporter</fullName>
    </submittedName>
</protein>
<organism evidence="7 8">
    <name type="scientific">Pannonibacter anstelovis</name>
    <dbReference type="NCBI Taxonomy" id="3121537"/>
    <lineage>
        <taxon>Bacteria</taxon>
        <taxon>Pseudomonadati</taxon>
        <taxon>Pseudomonadota</taxon>
        <taxon>Alphaproteobacteria</taxon>
        <taxon>Hyphomicrobiales</taxon>
        <taxon>Stappiaceae</taxon>
        <taxon>Pannonibacter</taxon>
    </lineage>
</organism>
<feature type="transmembrane region" description="Helical" evidence="6">
    <location>
        <begin position="341"/>
        <end position="360"/>
    </location>
</feature>
<evidence type="ECO:0000313" key="8">
    <source>
        <dbReference type="Proteomes" id="UP001380822"/>
    </source>
</evidence>
<comment type="subcellular location">
    <subcellularLocation>
        <location evidence="1">Membrane</location>
        <topology evidence="1">Multi-pass membrane protein</topology>
    </subcellularLocation>
</comment>
<dbReference type="Pfam" id="PF01594">
    <property type="entry name" value="AI-2E_transport"/>
    <property type="match status" value="1"/>
</dbReference>
<sequence>MDHSVKENVAVTQDVTARVRRPLITDMAAARWLLLFVLAASIWFFHGFIVPVLAATVIAFASWPLLRLIERRLACGRILAASLMVLMIIGFIVAPVTYAMVYAIGESQSWISWAIAVNQNGEAVPAWIANLPQVGPWLTIQWDKYIGHPGAIGELIQLVSGANIGTIYRGILTASTLVFHLALTLVFMLIALFILYRDGEKIAAQIDRVGQRILPERWDRLSRVVPATISSTVTGMTLIAIGEGIILGIAYAIAGVPSPVTLGVITGFMALIPGGAPLSFTLVSAYLVASGSTVAGVALFLWGTTELFIVDKTIRPLLVGGPVKLPFLPTFFGLIGGVKTMGIVGLFVGPVLMALLVAMWREWQREIDVSSRVR</sequence>
<evidence type="ECO:0000256" key="2">
    <source>
        <dbReference type="ARBA" id="ARBA00009773"/>
    </source>
</evidence>
<keyword evidence="4 6" id="KW-1133">Transmembrane helix</keyword>
<evidence type="ECO:0000256" key="5">
    <source>
        <dbReference type="ARBA" id="ARBA00023136"/>
    </source>
</evidence>
<keyword evidence="5 6" id="KW-0472">Membrane</keyword>
<feature type="transmembrane region" description="Helical" evidence="6">
    <location>
        <begin position="33"/>
        <end position="66"/>
    </location>
</feature>
<feature type="transmembrane region" description="Helical" evidence="6">
    <location>
        <begin position="278"/>
        <end position="302"/>
    </location>
</feature>
<evidence type="ECO:0000313" key="7">
    <source>
        <dbReference type="EMBL" id="MEH0095159.1"/>
    </source>
</evidence>
<evidence type="ECO:0000256" key="4">
    <source>
        <dbReference type="ARBA" id="ARBA00022989"/>
    </source>
</evidence>
<proteinExistence type="inferred from homology"/>
<evidence type="ECO:0000256" key="6">
    <source>
        <dbReference type="SAM" id="Phobius"/>
    </source>
</evidence>
<keyword evidence="3 6" id="KW-0812">Transmembrane</keyword>
<reference evidence="7 8" key="1">
    <citation type="submission" date="2024-02" db="EMBL/GenBank/DDBJ databases">
        <title>A new putative Pannonibacter species isolated from two cases of bloodstream infections in paediatric patients.</title>
        <authorList>
            <person name="Castellana S."/>
            <person name="De Laurentiis V."/>
            <person name="Grassi M."/>
            <person name="De Leonardis F."/>
            <person name="Mosca A."/>
            <person name="De Carlo C."/>
            <person name="Sparapano E."/>
            <person name="Ronga L."/>
            <person name="Santacroce L."/>
            <person name="Chironna M."/>
            <person name="De Robertis A."/>
            <person name="Bianco A."/>
            <person name="Del Sambro L."/>
            <person name="Capozzi L."/>
            <person name="Parisi A."/>
        </authorList>
    </citation>
    <scope>NUCLEOTIDE SEQUENCE [LARGE SCALE GENOMIC DNA]</scope>
    <source>
        <strain evidence="7 8">Pt2</strain>
    </source>
</reference>
<name>A0ABU7ZIV1_9HYPH</name>
<comment type="similarity">
    <text evidence="2">Belongs to the autoinducer-2 exporter (AI-2E) (TC 2.A.86) family.</text>
</comment>
<feature type="transmembrane region" description="Helical" evidence="6">
    <location>
        <begin position="177"/>
        <end position="196"/>
    </location>
</feature>
<dbReference type="PANTHER" id="PTHR21716:SF61">
    <property type="entry name" value="BLR8064 PROTEIN"/>
    <property type="match status" value="1"/>
</dbReference>